<sequence>QTFDDLVKGYIESLAPNKKEKALIDQEKLQRIKEVLLNPMDTTQYIAAFRYWVKKNFKLQKIADSYIVLHIRIQNKKNNEKVKIELPVLAVENMYNKFCKIHETITQHSGQKETWNQISSKWGYCRQDLVEKFVTQYTICATRHTRIQPLAGISIIERKFMLRLQ</sequence>
<name>A0ACA9PKT8_9GLOM</name>
<protein>
    <submittedName>
        <fullName evidence="1">7834_t:CDS:1</fullName>
    </submittedName>
</protein>
<proteinExistence type="predicted"/>
<accession>A0ACA9PKT8</accession>
<dbReference type="Proteomes" id="UP000789702">
    <property type="component" value="Unassembled WGS sequence"/>
</dbReference>
<gene>
    <name evidence="1" type="ORF">DHETER_LOCUS11997</name>
</gene>
<evidence type="ECO:0000313" key="1">
    <source>
        <dbReference type="EMBL" id="CAG8706002.1"/>
    </source>
</evidence>
<organism evidence="1 2">
    <name type="scientific">Dentiscutata heterogama</name>
    <dbReference type="NCBI Taxonomy" id="1316150"/>
    <lineage>
        <taxon>Eukaryota</taxon>
        <taxon>Fungi</taxon>
        <taxon>Fungi incertae sedis</taxon>
        <taxon>Mucoromycota</taxon>
        <taxon>Glomeromycotina</taxon>
        <taxon>Glomeromycetes</taxon>
        <taxon>Diversisporales</taxon>
        <taxon>Gigasporaceae</taxon>
        <taxon>Dentiscutata</taxon>
    </lineage>
</organism>
<feature type="non-terminal residue" evidence="1">
    <location>
        <position position="1"/>
    </location>
</feature>
<keyword evidence="2" id="KW-1185">Reference proteome</keyword>
<evidence type="ECO:0000313" key="2">
    <source>
        <dbReference type="Proteomes" id="UP000789702"/>
    </source>
</evidence>
<dbReference type="EMBL" id="CAJVPU010028132">
    <property type="protein sequence ID" value="CAG8706002.1"/>
    <property type="molecule type" value="Genomic_DNA"/>
</dbReference>
<reference evidence="1" key="1">
    <citation type="submission" date="2021-06" db="EMBL/GenBank/DDBJ databases">
        <authorList>
            <person name="Kallberg Y."/>
            <person name="Tangrot J."/>
            <person name="Rosling A."/>
        </authorList>
    </citation>
    <scope>NUCLEOTIDE SEQUENCE</scope>
    <source>
        <strain evidence="1">IL203A</strain>
    </source>
</reference>
<feature type="non-terminal residue" evidence="1">
    <location>
        <position position="165"/>
    </location>
</feature>
<comment type="caution">
    <text evidence="1">The sequence shown here is derived from an EMBL/GenBank/DDBJ whole genome shotgun (WGS) entry which is preliminary data.</text>
</comment>